<dbReference type="AlphaFoldDB" id="A0A6N2RAV3"/>
<evidence type="ECO:0000259" key="4">
    <source>
        <dbReference type="Pfam" id="PF16116"/>
    </source>
</evidence>
<protein>
    <recommendedName>
        <fullName evidence="4">DUF4832 domain-containing protein</fullName>
    </recommendedName>
</protein>
<sequence>MRKTPAFLLSGALATALTIAALPATASDAGNGEWTQLKSAPAPISNPLKGFFPFAPDDGSELPVAEGSLPYTMEWTYFPVSDVVTAKGVYDWSKVDKMLDAIASRGHQAVFRFYLDYPTRKSGVPQYLIDEGINTSRTYTVFDNNRVSFSPDYNDPRVQEMMLDFVKALGEKYDGDARVGYLTAGLIGFWGEDHTWPMNGEVSADNPKGENWMPSDEFRAKLVAAWDSAFNDTHILYRLPTEATKAHHMGYHDDSFAYSTLDNVDWHFMAHMKNQGEDKAWQNVPIGGEVYPPLQTCIFSQPLNCPGAEAEKAQGRNFDMIESIKATHATWLINHKAFLVGYKGADLERAKEANALMGYTLSAKKARTTVKDSSVTVEAEIANTGLAPFYANWPIEVALVNSKGEKVVSKTIESPLPSVEPGSSTTVEATLDLSSGAGERGAQAATAPASGDLTAVLRVVNPLPNGVPVAFANEAMGTTLPGYLSLGTVSLGSSLPAQPSTPKGNDSSKPGGFTEAKAASASTEKKSAQAPKTKLARTGTVGGAVLAIAAGALGLGALLIRRTRA</sequence>
<proteinExistence type="predicted"/>
<keyword evidence="2" id="KW-0812">Transmembrane</keyword>
<feature type="region of interest" description="Disordered" evidence="1">
    <location>
        <begin position="494"/>
        <end position="535"/>
    </location>
</feature>
<feature type="domain" description="DUF4832" evidence="4">
    <location>
        <begin position="249"/>
        <end position="433"/>
    </location>
</feature>
<evidence type="ECO:0000256" key="1">
    <source>
        <dbReference type="SAM" id="MobiDB-lite"/>
    </source>
</evidence>
<keyword evidence="3" id="KW-0732">Signal</keyword>
<evidence type="ECO:0000256" key="2">
    <source>
        <dbReference type="SAM" id="Phobius"/>
    </source>
</evidence>
<feature type="compositionally biased region" description="Polar residues" evidence="1">
    <location>
        <begin position="496"/>
        <end position="508"/>
    </location>
</feature>
<dbReference type="InterPro" id="IPR017853">
    <property type="entry name" value="GH"/>
</dbReference>
<accession>A0A6N2RAV3</accession>
<keyword evidence="2" id="KW-0472">Membrane</keyword>
<feature type="signal peptide" evidence="3">
    <location>
        <begin position="1"/>
        <end position="26"/>
    </location>
</feature>
<dbReference type="InterPro" id="IPR032267">
    <property type="entry name" value="DUF4832"/>
</dbReference>
<feature type="chain" id="PRO_5026673686" description="DUF4832 domain-containing protein" evidence="3">
    <location>
        <begin position="27"/>
        <end position="565"/>
    </location>
</feature>
<evidence type="ECO:0000313" key="5">
    <source>
        <dbReference type="EMBL" id="VYS77688.1"/>
    </source>
</evidence>
<evidence type="ECO:0000256" key="3">
    <source>
        <dbReference type="SAM" id="SignalP"/>
    </source>
</evidence>
<reference evidence="5" key="1">
    <citation type="submission" date="2019-11" db="EMBL/GenBank/DDBJ databases">
        <authorList>
            <person name="Feng L."/>
        </authorList>
    </citation>
    <scope>NUCLEOTIDE SEQUENCE</scope>
    <source>
        <strain evidence="5">AodontolyticusLFYP35</strain>
    </source>
</reference>
<dbReference type="Pfam" id="PF16116">
    <property type="entry name" value="DUF4832"/>
    <property type="match status" value="1"/>
</dbReference>
<feature type="transmembrane region" description="Helical" evidence="2">
    <location>
        <begin position="541"/>
        <end position="560"/>
    </location>
</feature>
<keyword evidence="2" id="KW-1133">Transmembrane helix</keyword>
<dbReference type="EMBL" id="CACRSM010000002">
    <property type="protein sequence ID" value="VYS77688.1"/>
    <property type="molecule type" value="Genomic_DNA"/>
</dbReference>
<organism evidence="5">
    <name type="scientific">Schaalia odontolytica</name>
    <dbReference type="NCBI Taxonomy" id="1660"/>
    <lineage>
        <taxon>Bacteria</taxon>
        <taxon>Bacillati</taxon>
        <taxon>Actinomycetota</taxon>
        <taxon>Actinomycetes</taxon>
        <taxon>Actinomycetales</taxon>
        <taxon>Actinomycetaceae</taxon>
        <taxon>Schaalia</taxon>
    </lineage>
</organism>
<dbReference type="SUPFAM" id="SSF51445">
    <property type="entry name" value="(Trans)glycosidases"/>
    <property type="match status" value="1"/>
</dbReference>
<gene>
    <name evidence="5" type="ORF">AOLFYP35_00255</name>
</gene>
<name>A0A6N2RAV3_9ACTO</name>
<dbReference type="Gene3D" id="3.20.20.80">
    <property type="entry name" value="Glycosidases"/>
    <property type="match status" value="1"/>
</dbReference>